<dbReference type="InterPro" id="IPR050952">
    <property type="entry name" value="TRIM-NHL_E3_ligases"/>
</dbReference>
<organism evidence="1 2">
    <name type="scientific">Mytilus coruscus</name>
    <name type="common">Sea mussel</name>
    <dbReference type="NCBI Taxonomy" id="42192"/>
    <lineage>
        <taxon>Eukaryota</taxon>
        <taxon>Metazoa</taxon>
        <taxon>Spiralia</taxon>
        <taxon>Lophotrochozoa</taxon>
        <taxon>Mollusca</taxon>
        <taxon>Bivalvia</taxon>
        <taxon>Autobranchia</taxon>
        <taxon>Pteriomorphia</taxon>
        <taxon>Mytilida</taxon>
        <taxon>Mytiloidea</taxon>
        <taxon>Mytilidae</taxon>
        <taxon>Mytilinae</taxon>
        <taxon>Mytilus</taxon>
    </lineage>
</organism>
<evidence type="ECO:0000313" key="1">
    <source>
        <dbReference type="EMBL" id="CAC5370436.1"/>
    </source>
</evidence>
<dbReference type="SUPFAM" id="SSF101898">
    <property type="entry name" value="NHL repeat"/>
    <property type="match status" value="1"/>
</dbReference>
<gene>
    <name evidence="1" type="ORF">MCOR_9279</name>
</gene>
<proteinExistence type="predicted"/>
<dbReference type="AlphaFoldDB" id="A0A6J8ALX1"/>
<dbReference type="Proteomes" id="UP000507470">
    <property type="component" value="Unassembled WGS sequence"/>
</dbReference>
<dbReference type="Gene3D" id="2.120.10.30">
    <property type="entry name" value="TolB, C-terminal domain"/>
    <property type="match status" value="1"/>
</dbReference>
<accession>A0A6J8ALX1</accession>
<dbReference type="PANTHER" id="PTHR24104">
    <property type="entry name" value="E3 UBIQUITIN-PROTEIN LIGASE NHLRC1-RELATED"/>
    <property type="match status" value="1"/>
</dbReference>
<dbReference type="GO" id="GO:0000209">
    <property type="term" value="P:protein polyubiquitination"/>
    <property type="evidence" value="ECO:0007669"/>
    <property type="project" value="TreeGrafter"/>
</dbReference>
<keyword evidence="2" id="KW-1185">Reference proteome</keyword>
<dbReference type="InterPro" id="IPR011042">
    <property type="entry name" value="6-blade_b-propeller_TolB-like"/>
</dbReference>
<dbReference type="GO" id="GO:0061630">
    <property type="term" value="F:ubiquitin protein ligase activity"/>
    <property type="evidence" value="ECO:0007669"/>
    <property type="project" value="TreeGrafter"/>
</dbReference>
<sequence>MLPIEEIAKTSKSSGLLETLQKSLEDIQSNIDNVVKDRQSNLIKIKEQRHHILAGIQKLRQRINSHFDKIEQDIEKELNASECDLKRKIEDLLHGLKNKRERIAVLQSNISDLKNHASDLQTFIGSKKLVEKIESEETYVQSISEDGRLKQFSLKCTYNKGIENLLQSIASFGSILMESSSPSVEIKLKKNEQAQIMSSSFNPKSVDNVRATLLRKVEMPKGKSTDEYNITGCAIFPNGKFIFTDCDLNKRLVILNKDGYLDCEIPLSELMPFDVACIDDTTVAFTVWDSSEIFIFDLRLKSIKNKIETNKVCFGITYENGVIYYCNEDHLGVAQLKDGSLTTISKFDKLMGYVTSSDEMIYFTDYDTNAVFCFNVKGQKIWEYKEQSVLDGPNGVAVDKNGIVYVASENRNCIVAISPDGEKAVNFLSSVDGIKKPYKMFCDNKTDLLLVAGFYGNCTLFEII</sequence>
<reference evidence="1 2" key="1">
    <citation type="submission" date="2020-06" db="EMBL/GenBank/DDBJ databases">
        <authorList>
            <person name="Li R."/>
            <person name="Bekaert M."/>
        </authorList>
    </citation>
    <scope>NUCLEOTIDE SEQUENCE [LARGE SCALE GENOMIC DNA]</scope>
    <source>
        <strain evidence="2">wild</strain>
    </source>
</reference>
<evidence type="ECO:0000313" key="2">
    <source>
        <dbReference type="Proteomes" id="UP000507470"/>
    </source>
</evidence>
<dbReference type="EMBL" id="CACVKT020001698">
    <property type="protein sequence ID" value="CAC5370436.1"/>
    <property type="molecule type" value="Genomic_DNA"/>
</dbReference>
<evidence type="ECO:0008006" key="3">
    <source>
        <dbReference type="Google" id="ProtNLM"/>
    </source>
</evidence>
<dbReference type="PANTHER" id="PTHR24104:SF50">
    <property type="entry name" value="SMP-30_GLUCONOLACTONASE_LRE-LIKE REGION DOMAIN-CONTAINING PROTEIN"/>
    <property type="match status" value="1"/>
</dbReference>
<name>A0A6J8ALX1_MYTCO</name>
<dbReference type="SMART" id="SM00564">
    <property type="entry name" value="PQQ"/>
    <property type="match status" value="2"/>
</dbReference>
<dbReference type="OrthoDB" id="6173648at2759"/>
<dbReference type="InterPro" id="IPR018391">
    <property type="entry name" value="PQQ_b-propeller_rpt"/>
</dbReference>
<protein>
    <recommendedName>
        <fullName evidence="3">TRIM2_3</fullName>
    </recommendedName>
</protein>
<dbReference type="GO" id="GO:0043161">
    <property type="term" value="P:proteasome-mediated ubiquitin-dependent protein catabolic process"/>
    <property type="evidence" value="ECO:0007669"/>
    <property type="project" value="TreeGrafter"/>
</dbReference>